<accession>A0A5B7FI31</accession>
<dbReference type="AlphaFoldDB" id="A0A5B7FI31"/>
<sequence length="200" mass="23330">MYFLRACCHYCPCLGAADADHDPNAATRCDYSNCTLPDCFCSRDGTLIPGNMEPSQVPQMITLTFDDAVNFENWNLYKQIFTETRTNPNGCPIHGTFYISHEYNNYQYRFLDDVRKLPDVWIVNNQEVIKWMREPTPNSQLASFEPWKCQQQVAPEDKACSIPKACKLKNRMLRGDRYLHTCFECPDVYPWLKNEFGLRL</sequence>
<gene>
    <name evidence="1" type="ORF">E2C01_038473</name>
</gene>
<proteinExistence type="predicted"/>
<keyword evidence="2" id="KW-1185">Reference proteome</keyword>
<dbReference type="Proteomes" id="UP000324222">
    <property type="component" value="Unassembled WGS sequence"/>
</dbReference>
<evidence type="ECO:0000313" key="2">
    <source>
        <dbReference type="Proteomes" id="UP000324222"/>
    </source>
</evidence>
<organism evidence="1 2">
    <name type="scientific">Portunus trituberculatus</name>
    <name type="common">Swimming crab</name>
    <name type="synonym">Neptunus trituberculatus</name>
    <dbReference type="NCBI Taxonomy" id="210409"/>
    <lineage>
        <taxon>Eukaryota</taxon>
        <taxon>Metazoa</taxon>
        <taxon>Ecdysozoa</taxon>
        <taxon>Arthropoda</taxon>
        <taxon>Crustacea</taxon>
        <taxon>Multicrustacea</taxon>
        <taxon>Malacostraca</taxon>
        <taxon>Eumalacostraca</taxon>
        <taxon>Eucarida</taxon>
        <taxon>Decapoda</taxon>
        <taxon>Pleocyemata</taxon>
        <taxon>Brachyura</taxon>
        <taxon>Eubrachyura</taxon>
        <taxon>Portunoidea</taxon>
        <taxon>Portunidae</taxon>
        <taxon>Portuninae</taxon>
        <taxon>Portunus</taxon>
    </lineage>
</organism>
<protein>
    <submittedName>
        <fullName evidence="1">Uncharacterized protein</fullName>
    </submittedName>
</protein>
<dbReference type="Gene3D" id="3.20.20.370">
    <property type="entry name" value="Glycoside hydrolase/deacetylase"/>
    <property type="match status" value="1"/>
</dbReference>
<comment type="caution">
    <text evidence="1">The sequence shown here is derived from an EMBL/GenBank/DDBJ whole genome shotgun (WGS) entry which is preliminary data.</text>
</comment>
<evidence type="ECO:0000313" key="1">
    <source>
        <dbReference type="EMBL" id="MPC44793.1"/>
    </source>
</evidence>
<dbReference type="PANTHER" id="PTHR45985">
    <property type="match status" value="1"/>
</dbReference>
<name>A0A5B7FI31_PORTR</name>
<reference evidence="1 2" key="1">
    <citation type="submission" date="2019-05" db="EMBL/GenBank/DDBJ databases">
        <title>Another draft genome of Portunus trituberculatus and its Hox gene families provides insights of decapod evolution.</title>
        <authorList>
            <person name="Jeong J.-H."/>
            <person name="Song I."/>
            <person name="Kim S."/>
            <person name="Choi T."/>
            <person name="Kim D."/>
            <person name="Ryu S."/>
            <person name="Kim W."/>
        </authorList>
    </citation>
    <scope>NUCLEOTIDE SEQUENCE [LARGE SCALE GENOMIC DNA]</scope>
    <source>
        <tissue evidence="1">Muscle</tissue>
    </source>
</reference>
<dbReference type="InterPro" id="IPR052740">
    <property type="entry name" value="CE4"/>
</dbReference>
<dbReference type="PANTHER" id="PTHR45985:SF5">
    <property type="entry name" value="CHITIN AND LDLR BINDING DEACETYLASE 3"/>
    <property type="match status" value="1"/>
</dbReference>
<dbReference type="OrthoDB" id="504708at2759"/>
<dbReference type="EMBL" id="VSRR010006440">
    <property type="protein sequence ID" value="MPC44793.1"/>
    <property type="molecule type" value="Genomic_DNA"/>
</dbReference>